<comment type="similarity">
    <text evidence="1">Belongs to the fructosamine kinase family.</text>
</comment>
<dbReference type="PIRSF" id="PIRSF006221">
    <property type="entry name" value="Ketosamine-3-kinase"/>
    <property type="match status" value="1"/>
</dbReference>
<dbReference type="Proteomes" id="UP000823937">
    <property type="component" value="Unassembled WGS sequence"/>
</dbReference>
<dbReference type="GO" id="GO:0016301">
    <property type="term" value="F:kinase activity"/>
    <property type="evidence" value="ECO:0007669"/>
    <property type="project" value="UniProtKB-UniRule"/>
</dbReference>
<dbReference type="SUPFAM" id="SSF56112">
    <property type="entry name" value="Protein kinase-like (PK-like)"/>
    <property type="match status" value="1"/>
</dbReference>
<reference evidence="2" key="2">
    <citation type="submission" date="2021-04" db="EMBL/GenBank/DDBJ databases">
        <authorList>
            <person name="Gilroy R."/>
        </authorList>
    </citation>
    <scope>NUCLEOTIDE SEQUENCE</scope>
    <source>
        <strain evidence="2">CHK169-2315</strain>
    </source>
</reference>
<dbReference type="Gene3D" id="3.90.1200.10">
    <property type="match status" value="1"/>
</dbReference>
<evidence type="ECO:0000256" key="1">
    <source>
        <dbReference type="PIRNR" id="PIRNR006221"/>
    </source>
</evidence>
<sequence>MEKLVRIALENGRDYSEVQTIKKIKGGSINEAYYVQTIDAEFFMKFHANAPKFFFKSEATGLRLLKETNTISVPSFLSYSDQPGRGFLLLEWIEGRKTDKTEETLGRKLADLHKSFGRLHGFDSDTYIGLLPQPNELNANWLEYYRDKRLGSQLEQGIETGNIEGKRRKQLEKLLETLDEWIPSFVEPSHLHGDLYSGNWIVGPGGEPYIVDPSFLYGDRHFELAYTELFGGFPSKFYEAYNENYPLRKEYEDIKPLYQLYYLMAHLNLFGEMYGEQIDQILDKYIGENF</sequence>
<dbReference type="EMBL" id="DXHX01000131">
    <property type="protein sequence ID" value="HIV75271.1"/>
    <property type="molecule type" value="Genomic_DNA"/>
</dbReference>
<evidence type="ECO:0000313" key="3">
    <source>
        <dbReference type="Proteomes" id="UP000823937"/>
    </source>
</evidence>
<evidence type="ECO:0000313" key="2">
    <source>
        <dbReference type="EMBL" id="HIV75271.1"/>
    </source>
</evidence>
<dbReference type="AlphaFoldDB" id="A0A9D1PMQ8"/>
<dbReference type="InterPro" id="IPR016477">
    <property type="entry name" value="Fructo-/Ketosamine-3-kinase"/>
</dbReference>
<dbReference type="Gene3D" id="3.30.200.20">
    <property type="entry name" value="Phosphorylase Kinase, domain 1"/>
    <property type="match status" value="1"/>
</dbReference>
<keyword evidence="1" id="KW-0808">Transferase</keyword>
<accession>A0A9D1PMQ8</accession>
<organism evidence="2 3">
    <name type="scientific">Candidatus Pseudogracilibacillus intestinigallinarum</name>
    <dbReference type="NCBI Taxonomy" id="2838742"/>
    <lineage>
        <taxon>Bacteria</taxon>
        <taxon>Bacillati</taxon>
        <taxon>Bacillota</taxon>
        <taxon>Bacilli</taxon>
        <taxon>Bacillales</taxon>
        <taxon>Bacillaceae</taxon>
        <taxon>Pseudogracilibacillus</taxon>
    </lineage>
</organism>
<dbReference type="PANTHER" id="PTHR12149">
    <property type="entry name" value="FRUCTOSAMINE 3 KINASE-RELATED PROTEIN"/>
    <property type="match status" value="1"/>
</dbReference>
<protein>
    <submittedName>
        <fullName evidence="2">Fructosamine kinase family protein</fullName>
    </submittedName>
</protein>
<gene>
    <name evidence="2" type="ORF">H9895_09355</name>
</gene>
<comment type="caution">
    <text evidence="2">The sequence shown here is derived from an EMBL/GenBank/DDBJ whole genome shotgun (WGS) entry which is preliminary data.</text>
</comment>
<dbReference type="Pfam" id="PF03881">
    <property type="entry name" value="Fructosamin_kin"/>
    <property type="match status" value="1"/>
</dbReference>
<proteinExistence type="inferred from homology"/>
<dbReference type="PANTHER" id="PTHR12149:SF8">
    <property type="entry name" value="PROTEIN-RIBULOSAMINE 3-KINASE"/>
    <property type="match status" value="1"/>
</dbReference>
<keyword evidence="1 2" id="KW-0418">Kinase</keyword>
<dbReference type="InterPro" id="IPR011009">
    <property type="entry name" value="Kinase-like_dom_sf"/>
</dbReference>
<name>A0A9D1PMQ8_9BACI</name>
<reference evidence="2" key="1">
    <citation type="journal article" date="2021" name="PeerJ">
        <title>Extensive microbial diversity within the chicken gut microbiome revealed by metagenomics and culture.</title>
        <authorList>
            <person name="Gilroy R."/>
            <person name="Ravi A."/>
            <person name="Getino M."/>
            <person name="Pursley I."/>
            <person name="Horton D.L."/>
            <person name="Alikhan N.F."/>
            <person name="Baker D."/>
            <person name="Gharbi K."/>
            <person name="Hall N."/>
            <person name="Watson M."/>
            <person name="Adriaenssens E.M."/>
            <person name="Foster-Nyarko E."/>
            <person name="Jarju S."/>
            <person name="Secka A."/>
            <person name="Antonio M."/>
            <person name="Oren A."/>
            <person name="Chaudhuri R.R."/>
            <person name="La Ragione R."/>
            <person name="Hildebrand F."/>
            <person name="Pallen M.J."/>
        </authorList>
    </citation>
    <scope>NUCLEOTIDE SEQUENCE</scope>
    <source>
        <strain evidence="2">CHK169-2315</strain>
    </source>
</reference>